<reference evidence="1" key="1">
    <citation type="submission" date="2021-01" db="EMBL/GenBank/DDBJ databases">
        <authorList>
            <person name="Corre E."/>
            <person name="Pelletier E."/>
            <person name="Niang G."/>
            <person name="Scheremetjew M."/>
            <person name="Finn R."/>
            <person name="Kale V."/>
            <person name="Holt S."/>
            <person name="Cochrane G."/>
            <person name="Meng A."/>
            <person name="Brown T."/>
            <person name="Cohen L."/>
        </authorList>
    </citation>
    <scope>NUCLEOTIDE SEQUENCE</scope>
    <source>
        <strain evidence="1">CCMP127</strain>
    </source>
</reference>
<organism evidence="1">
    <name type="scientific">Amphora coffeiformis</name>
    <dbReference type="NCBI Taxonomy" id="265554"/>
    <lineage>
        <taxon>Eukaryota</taxon>
        <taxon>Sar</taxon>
        <taxon>Stramenopiles</taxon>
        <taxon>Ochrophyta</taxon>
        <taxon>Bacillariophyta</taxon>
        <taxon>Bacillariophyceae</taxon>
        <taxon>Bacillariophycidae</taxon>
        <taxon>Thalassiophysales</taxon>
        <taxon>Catenulaceae</taxon>
        <taxon>Amphora</taxon>
    </lineage>
</organism>
<evidence type="ECO:0000313" key="1">
    <source>
        <dbReference type="EMBL" id="CAE0421137.1"/>
    </source>
</evidence>
<sequence length="623" mass="69381">MINAGSWSPFRVDLFSEANAMDDVFTVTIREATISADDIVGSMLTGATGSLVWDSSQNTMDAELQDPDTHLSFSGAILEDARVLSSSKIVRDSVTRWSSTMSGGMFEEGADAARTQLLVNMNETTYDYSITVGGTLDRNTKTFIAFIKDSSFFDMNLTGAVLENESEFMGEFSWILNVNKVLQFHWDGQVASTDNNVTTSIKVEETITDFYMIGMDDSLTFFVNHLNDIHVGSTVYRRARSFLLSFVDNFTTLNGHRREIAQAETTSSFVGELGLSLKGDDLLHFDWDNRVVTGENVTIVMDFNETKSEFSVQGGFFTPGVLEFTSFVVEYLILQLRAKRYVDSAGSVTIDLNANVATLHVKDVGHLDFVADVTTSWFSRLPLIGGEFKRFVVSRDSAILFEFTEATFRDEGWIGSLRLLPNDSAKFRIGFELNYVIATDENIFAAQIDELVVGWKDDTLVEIDGQIALATDPVSFEVFFQETASLDAVANLAIRGSFESNSWGCIVDKTFLAVDSKVITDMKGHFRIDFDDPAVEVFLNDSGMIDFETNVASRWFSATDSWGLIVDVIRLQRGSESFMDLSGGFAFKETPSRGYVDFETSPESKLKSSLVRTLRGTTMKKLW</sequence>
<accession>A0A7S3LEG3</accession>
<protein>
    <submittedName>
        <fullName evidence="1">Uncharacterized protein</fullName>
    </submittedName>
</protein>
<gene>
    <name evidence="1" type="ORF">ACOF00016_LOCUS17786</name>
</gene>
<name>A0A7S3LEG3_9STRA</name>
<dbReference type="AlphaFoldDB" id="A0A7S3LEG3"/>
<proteinExistence type="predicted"/>
<dbReference type="EMBL" id="HBIM01024028">
    <property type="protein sequence ID" value="CAE0421137.1"/>
    <property type="molecule type" value="Transcribed_RNA"/>
</dbReference>